<feature type="compositionally biased region" description="Polar residues" evidence="1">
    <location>
        <begin position="88"/>
        <end position="98"/>
    </location>
</feature>
<dbReference type="PANTHER" id="PTHR47481">
    <property type="match status" value="1"/>
</dbReference>
<keyword evidence="3" id="KW-1185">Reference proteome</keyword>
<organism evidence="2 3">
    <name type="scientific">Senna tora</name>
    <dbReference type="NCBI Taxonomy" id="362788"/>
    <lineage>
        <taxon>Eukaryota</taxon>
        <taxon>Viridiplantae</taxon>
        <taxon>Streptophyta</taxon>
        <taxon>Embryophyta</taxon>
        <taxon>Tracheophyta</taxon>
        <taxon>Spermatophyta</taxon>
        <taxon>Magnoliopsida</taxon>
        <taxon>eudicotyledons</taxon>
        <taxon>Gunneridae</taxon>
        <taxon>Pentapetalae</taxon>
        <taxon>rosids</taxon>
        <taxon>fabids</taxon>
        <taxon>Fabales</taxon>
        <taxon>Fabaceae</taxon>
        <taxon>Caesalpinioideae</taxon>
        <taxon>Cassia clade</taxon>
        <taxon>Senna</taxon>
    </lineage>
</organism>
<sequence length="218" mass="23520">MNEYLLNIKKIVDALTLIGAPISVQDNIETILDGLSQEYEGFITSTSLRTGKSPIKSQSHFSGRGDSQNNNRGSFRGGSPGRGRGSITPETLAQTQAQMAKKNEASSNTSSSSSSPIQALIATPETLMDPDWYHDSGATNHLTNNSKNIQQKQPYGVHTGPWGPTPVESSQGFKYYMSCPHTHQQNGVAERKCRLPTPFLPSLSPSEVLSNVSLATPS</sequence>
<gene>
    <name evidence="2" type="ORF">G2W53_016475</name>
</gene>
<feature type="compositionally biased region" description="Polar residues" evidence="1">
    <location>
        <begin position="49"/>
        <end position="68"/>
    </location>
</feature>
<feature type="region of interest" description="Disordered" evidence="1">
    <location>
        <begin position="49"/>
        <end position="117"/>
    </location>
</feature>
<comment type="caution">
    <text evidence="2">The sequence shown here is derived from an EMBL/GenBank/DDBJ whole genome shotgun (WGS) entry which is preliminary data.</text>
</comment>
<dbReference type="EMBL" id="JAAIUW010000006">
    <property type="protein sequence ID" value="KAF7825311.1"/>
    <property type="molecule type" value="Genomic_DNA"/>
</dbReference>
<feature type="compositionally biased region" description="Gly residues" evidence="1">
    <location>
        <begin position="75"/>
        <end position="84"/>
    </location>
</feature>
<protein>
    <submittedName>
        <fullName evidence="2">Retrovirus-related Pol polyprotein from transposon TNT 1-94</fullName>
    </submittedName>
</protein>
<dbReference type="Proteomes" id="UP000634136">
    <property type="component" value="Unassembled WGS sequence"/>
</dbReference>
<reference evidence="2" key="1">
    <citation type="submission" date="2020-09" db="EMBL/GenBank/DDBJ databases">
        <title>Genome-Enabled Discovery of Anthraquinone Biosynthesis in Senna tora.</title>
        <authorList>
            <person name="Kang S.-H."/>
            <person name="Pandey R.P."/>
            <person name="Lee C.-M."/>
            <person name="Sim J.-S."/>
            <person name="Jeong J.-T."/>
            <person name="Choi B.-S."/>
            <person name="Jung M."/>
            <person name="Ginzburg D."/>
            <person name="Zhao K."/>
            <person name="Won S.Y."/>
            <person name="Oh T.-J."/>
            <person name="Yu Y."/>
            <person name="Kim N.-H."/>
            <person name="Lee O.R."/>
            <person name="Lee T.-H."/>
            <person name="Bashyal P."/>
            <person name="Kim T.-S."/>
            <person name="Lee W.-H."/>
            <person name="Kawkins C."/>
            <person name="Kim C.-K."/>
            <person name="Kim J.S."/>
            <person name="Ahn B.O."/>
            <person name="Rhee S.Y."/>
            <person name="Sohng J.K."/>
        </authorList>
    </citation>
    <scope>NUCLEOTIDE SEQUENCE</scope>
    <source>
        <tissue evidence="2">Leaf</tissue>
    </source>
</reference>
<accession>A0A834TQM6</accession>
<name>A0A834TQM6_9FABA</name>
<proteinExistence type="predicted"/>
<evidence type="ECO:0000313" key="3">
    <source>
        <dbReference type="Proteomes" id="UP000634136"/>
    </source>
</evidence>
<feature type="compositionally biased region" description="Low complexity" evidence="1">
    <location>
        <begin position="106"/>
        <end position="115"/>
    </location>
</feature>
<dbReference type="AlphaFoldDB" id="A0A834TQM6"/>
<dbReference type="PANTHER" id="PTHR47481:SF22">
    <property type="entry name" value="RETROTRANSPOSON GAG DOMAIN-CONTAINING PROTEIN"/>
    <property type="match status" value="1"/>
</dbReference>
<dbReference type="OrthoDB" id="1675099at2759"/>
<evidence type="ECO:0000313" key="2">
    <source>
        <dbReference type="EMBL" id="KAF7825311.1"/>
    </source>
</evidence>
<evidence type="ECO:0000256" key="1">
    <source>
        <dbReference type="SAM" id="MobiDB-lite"/>
    </source>
</evidence>